<reference evidence="3" key="1">
    <citation type="submission" date="2016-06" db="UniProtKB">
        <authorList>
            <consortium name="WormBaseParasite"/>
        </authorList>
    </citation>
    <scope>IDENTIFICATION</scope>
</reference>
<accession>A0A183D1X2</accession>
<dbReference type="Proteomes" id="UP000271098">
    <property type="component" value="Unassembled WGS sequence"/>
</dbReference>
<dbReference type="PANTHER" id="PTHR18901">
    <property type="entry name" value="2-DEOXYGLUCOSE-6-PHOSPHATE PHOSPHATASE 2"/>
    <property type="match status" value="1"/>
</dbReference>
<dbReference type="PANTHER" id="PTHR18901:SF38">
    <property type="entry name" value="PSEUDOURIDINE-5'-PHOSPHATASE"/>
    <property type="match status" value="1"/>
</dbReference>
<dbReference type="Pfam" id="PF13419">
    <property type="entry name" value="HAD_2"/>
    <property type="match status" value="2"/>
</dbReference>
<proteinExistence type="predicted"/>
<reference evidence="1 2" key="2">
    <citation type="submission" date="2018-11" db="EMBL/GenBank/DDBJ databases">
        <authorList>
            <consortium name="Pathogen Informatics"/>
        </authorList>
    </citation>
    <scope>NUCLEOTIDE SEQUENCE [LARGE SCALE GENOMIC DNA]</scope>
</reference>
<evidence type="ECO:0000313" key="3">
    <source>
        <dbReference type="WBParaSite" id="GPUH_0000271801-mRNA-1"/>
    </source>
</evidence>
<sequence length="331" mass="37616">MVVTSPQITHVIFDLDGLLLDTETIYTMVNTEMMKSYGREYSMELKAKTTGMKMEDAVRVMLQHVSENFPFDTVTVEEYKKQYKNLLAKHLPESKPLAGAMQLVQHLAKYEIPMAMCSGSDTFEFEAKMRNQKELSDLITLRVRLCSFLITPTWKIVRKISDPVISLLLFDSPAVSFLVINSRKKKRIVDQWLVAIARGVIRTSSQMPPPVIECRYRWVYKLYRLLISIRVSNLQVLTGDDPGVKRGKPAPDGFLETMRRFQVKPESVANVLVFEDSTNGVRAAVAAGMHVVMVPDLRYAKPPEECADKIAFVLKSLEEFKPETMGLAPFD</sequence>
<protein>
    <submittedName>
        <fullName evidence="3">Pseudouridine-5'-monophosphatase</fullName>
    </submittedName>
</protein>
<gene>
    <name evidence="1" type="ORF">GPUH_LOCUS2713</name>
</gene>
<dbReference type="EMBL" id="UYRT01004252">
    <property type="protein sequence ID" value="VDK36005.1"/>
    <property type="molecule type" value="Genomic_DNA"/>
</dbReference>
<dbReference type="WBParaSite" id="GPUH_0000271801-mRNA-1">
    <property type="protein sequence ID" value="GPUH_0000271801-mRNA-1"/>
    <property type="gene ID" value="GPUH_0000271801"/>
</dbReference>
<keyword evidence="2" id="KW-1185">Reference proteome</keyword>
<evidence type="ECO:0000313" key="1">
    <source>
        <dbReference type="EMBL" id="VDK36005.1"/>
    </source>
</evidence>
<dbReference type="AlphaFoldDB" id="A0A183D1X2"/>
<dbReference type="GO" id="GO:0016791">
    <property type="term" value="F:phosphatase activity"/>
    <property type="evidence" value="ECO:0007669"/>
    <property type="project" value="TreeGrafter"/>
</dbReference>
<dbReference type="InterPro" id="IPR006439">
    <property type="entry name" value="HAD-SF_hydro_IA"/>
</dbReference>
<dbReference type="InterPro" id="IPR023214">
    <property type="entry name" value="HAD_sf"/>
</dbReference>
<name>A0A183D1X2_9BILA</name>
<dbReference type="InterPro" id="IPR036412">
    <property type="entry name" value="HAD-like_sf"/>
</dbReference>
<dbReference type="OrthoDB" id="40579at2759"/>
<dbReference type="SUPFAM" id="SSF56784">
    <property type="entry name" value="HAD-like"/>
    <property type="match status" value="1"/>
</dbReference>
<dbReference type="NCBIfam" id="TIGR01509">
    <property type="entry name" value="HAD-SF-IA-v3"/>
    <property type="match status" value="1"/>
</dbReference>
<dbReference type="Gene3D" id="3.40.50.1000">
    <property type="entry name" value="HAD superfamily/HAD-like"/>
    <property type="match status" value="2"/>
</dbReference>
<evidence type="ECO:0000313" key="2">
    <source>
        <dbReference type="Proteomes" id="UP000271098"/>
    </source>
</evidence>
<dbReference type="Gene3D" id="1.10.150.240">
    <property type="entry name" value="Putative phosphatase, domain 2"/>
    <property type="match status" value="1"/>
</dbReference>
<dbReference type="InterPro" id="IPR041492">
    <property type="entry name" value="HAD_2"/>
</dbReference>
<organism evidence="3">
    <name type="scientific">Gongylonema pulchrum</name>
    <dbReference type="NCBI Taxonomy" id="637853"/>
    <lineage>
        <taxon>Eukaryota</taxon>
        <taxon>Metazoa</taxon>
        <taxon>Ecdysozoa</taxon>
        <taxon>Nematoda</taxon>
        <taxon>Chromadorea</taxon>
        <taxon>Rhabditida</taxon>
        <taxon>Spirurina</taxon>
        <taxon>Spiruromorpha</taxon>
        <taxon>Spiruroidea</taxon>
        <taxon>Gongylonematidae</taxon>
        <taxon>Gongylonema</taxon>
    </lineage>
</organism>
<dbReference type="InterPro" id="IPR023198">
    <property type="entry name" value="PGP-like_dom2"/>
</dbReference>